<evidence type="ECO:0000313" key="2">
    <source>
        <dbReference type="EMBL" id="GAO09279.1"/>
    </source>
</evidence>
<sequence>MLRRGRPPQTPPPDKWQGKGTPHTVGDDTLLGASNSSRPYEEPGENTPKECQGRSATGRGRQQRLSAGTRPS</sequence>
<keyword evidence="3" id="KW-1185">Reference proteome</keyword>
<dbReference type="Proteomes" id="UP000048965">
    <property type="component" value="Unassembled WGS sequence"/>
</dbReference>
<reference evidence="3" key="1">
    <citation type="submission" date="2014-09" db="EMBL/GenBank/DDBJ databases">
        <title>Whole genome shotgun sequence of Streptomyces sp. NBRC 110027.</title>
        <authorList>
            <person name="Komaki H."/>
            <person name="Ichikawa N."/>
            <person name="Katano-Makiyama Y."/>
            <person name="Hosoyama A."/>
            <person name="Hashimoto M."/>
            <person name="Uohara A."/>
            <person name="Kitahashi Y."/>
            <person name="Ohji S."/>
            <person name="Kimura A."/>
            <person name="Yamazoe A."/>
            <person name="Igarashi Y."/>
            <person name="Fujita N."/>
        </authorList>
    </citation>
    <scope>NUCLEOTIDE SEQUENCE [LARGE SCALE GENOMIC DNA]</scope>
    <source>
        <strain evidence="3">NBRC 110027</strain>
    </source>
</reference>
<accession>A0A0P4R8X8</accession>
<name>A0A0P4R8X8_9ACTN</name>
<protein>
    <submittedName>
        <fullName evidence="2">Putative multicopper oxidase</fullName>
    </submittedName>
</protein>
<dbReference type="AlphaFoldDB" id="A0A0P4R8X8"/>
<evidence type="ECO:0000256" key="1">
    <source>
        <dbReference type="SAM" id="MobiDB-lite"/>
    </source>
</evidence>
<proteinExistence type="predicted"/>
<dbReference type="EMBL" id="BBNO01000004">
    <property type="protein sequence ID" value="GAO09279.1"/>
    <property type="molecule type" value="Genomic_DNA"/>
</dbReference>
<gene>
    <name evidence="2" type="ORF">TPA0598_04_09150</name>
</gene>
<comment type="caution">
    <text evidence="2">The sequence shown here is derived from an EMBL/GenBank/DDBJ whole genome shotgun (WGS) entry which is preliminary data.</text>
</comment>
<feature type="region of interest" description="Disordered" evidence="1">
    <location>
        <begin position="1"/>
        <end position="72"/>
    </location>
</feature>
<reference evidence="2 3" key="2">
    <citation type="journal article" date="2015" name="Stand. Genomic Sci.">
        <title>Draft genome sequence of marine-derived Streptomyces sp. TP-A0598, a producer of anti-MRSA antibiotic lydicamycins.</title>
        <authorList>
            <person name="Komaki H."/>
            <person name="Ichikawa N."/>
            <person name="Hosoyama A."/>
            <person name="Fujita N."/>
            <person name="Igarashi Y."/>
        </authorList>
    </citation>
    <scope>NUCLEOTIDE SEQUENCE [LARGE SCALE GENOMIC DNA]</scope>
    <source>
        <strain evidence="2 3">NBRC 110027</strain>
    </source>
</reference>
<feature type="compositionally biased region" description="Polar residues" evidence="1">
    <location>
        <begin position="63"/>
        <end position="72"/>
    </location>
</feature>
<organism evidence="2 3">
    <name type="scientific">Streptomyces lydicamycinicus</name>
    <dbReference type="NCBI Taxonomy" id="1546107"/>
    <lineage>
        <taxon>Bacteria</taxon>
        <taxon>Bacillati</taxon>
        <taxon>Actinomycetota</taxon>
        <taxon>Actinomycetes</taxon>
        <taxon>Kitasatosporales</taxon>
        <taxon>Streptomycetaceae</taxon>
        <taxon>Streptomyces</taxon>
    </lineage>
</organism>
<evidence type="ECO:0000313" key="3">
    <source>
        <dbReference type="Proteomes" id="UP000048965"/>
    </source>
</evidence>